<protein>
    <submittedName>
        <fullName evidence="1">AGAP008958-PA-like protein</fullName>
    </submittedName>
</protein>
<evidence type="ECO:0000313" key="3">
    <source>
        <dbReference type="Proteomes" id="UP000030765"/>
    </source>
</evidence>
<evidence type="ECO:0000313" key="2">
    <source>
        <dbReference type="EnsemblMetazoa" id="ASIC020706-PA"/>
    </source>
</evidence>
<reference evidence="1 3" key="1">
    <citation type="journal article" date="2014" name="BMC Genomics">
        <title>Genome sequence of Anopheles sinensis provides insight into genetics basis of mosquito competence for malaria parasites.</title>
        <authorList>
            <person name="Zhou D."/>
            <person name="Zhang D."/>
            <person name="Ding G."/>
            <person name="Shi L."/>
            <person name="Hou Q."/>
            <person name="Ye Y."/>
            <person name="Xu Y."/>
            <person name="Zhou H."/>
            <person name="Xiong C."/>
            <person name="Li S."/>
            <person name="Yu J."/>
            <person name="Hong S."/>
            <person name="Yu X."/>
            <person name="Zou P."/>
            <person name="Chen C."/>
            <person name="Chang X."/>
            <person name="Wang W."/>
            <person name="Lv Y."/>
            <person name="Sun Y."/>
            <person name="Ma L."/>
            <person name="Shen B."/>
            <person name="Zhu C."/>
        </authorList>
    </citation>
    <scope>NUCLEOTIDE SEQUENCE [LARGE SCALE GENOMIC DNA]</scope>
</reference>
<dbReference type="STRING" id="74873.A0A084WQH1"/>
<dbReference type="VEuPathDB" id="VectorBase:ASIC020706"/>
<dbReference type="InterPro" id="IPR010512">
    <property type="entry name" value="DUF1091"/>
</dbReference>
<accession>A0A084WQH1</accession>
<dbReference type="PANTHER" id="PTHR21112:SF0">
    <property type="entry name" value="CHEMOSENSORY PROTEIN A 29A-RELATED"/>
    <property type="match status" value="1"/>
</dbReference>
<sequence length="116" mass="13587">MDDSFVVQTDFFRSSLGNQQFNHYPMKLPTKGMCQFFQNVHDNYHEYIQDIINFPLKGECPIAAREFHLINHIFPSTALPPTFPIGLWKIMLTTEENNIAKIKFAIMIKIYRDGVF</sequence>
<name>A0A084WQH1_ANOSI</name>
<reference evidence="2" key="2">
    <citation type="submission" date="2020-05" db="UniProtKB">
        <authorList>
            <consortium name="EnsemblMetazoa"/>
        </authorList>
    </citation>
    <scope>IDENTIFICATION</scope>
</reference>
<dbReference type="Pfam" id="PF06477">
    <property type="entry name" value="DUF1091"/>
    <property type="match status" value="1"/>
</dbReference>
<dbReference type="AlphaFoldDB" id="A0A084WQH1"/>
<dbReference type="Proteomes" id="UP000030765">
    <property type="component" value="Unassembled WGS sequence"/>
</dbReference>
<dbReference type="VEuPathDB" id="VectorBase:ASIS006647"/>
<dbReference type="OMA" id="RTTSAMN"/>
<dbReference type="OrthoDB" id="7755558at2759"/>
<organism evidence="1">
    <name type="scientific">Anopheles sinensis</name>
    <name type="common">Mosquito</name>
    <dbReference type="NCBI Taxonomy" id="74873"/>
    <lineage>
        <taxon>Eukaryota</taxon>
        <taxon>Metazoa</taxon>
        <taxon>Ecdysozoa</taxon>
        <taxon>Arthropoda</taxon>
        <taxon>Hexapoda</taxon>
        <taxon>Insecta</taxon>
        <taxon>Pterygota</taxon>
        <taxon>Neoptera</taxon>
        <taxon>Endopterygota</taxon>
        <taxon>Diptera</taxon>
        <taxon>Nematocera</taxon>
        <taxon>Culicoidea</taxon>
        <taxon>Culicidae</taxon>
        <taxon>Anophelinae</taxon>
        <taxon>Anopheles</taxon>
    </lineage>
</organism>
<dbReference type="PANTHER" id="PTHR21112">
    <property type="entry name" value="CHEMOSENSORY PROTEIN A 29A-RELATED"/>
    <property type="match status" value="1"/>
</dbReference>
<gene>
    <name evidence="1" type="ORF">ZHAS_00020706</name>
</gene>
<dbReference type="EMBL" id="KE525396">
    <property type="protein sequence ID" value="KFB52465.1"/>
    <property type="molecule type" value="Genomic_DNA"/>
</dbReference>
<evidence type="ECO:0000313" key="1">
    <source>
        <dbReference type="EMBL" id="KFB52465.1"/>
    </source>
</evidence>
<dbReference type="EnsemblMetazoa" id="ASIC020706-RA">
    <property type="protein sequence ID" value="ASIC020706-PA"/>
    <property type="gene ID" value="ASIC020706"/>
</dbReference>
<keyword evidence="3" id="KW-1185">Reference proteome</keyword>
<dbReference type="EMBL" id="ATLV01025609">
    <property type="status" value="NOT_ANNOTATED_CDS"/>
    <property type="molecule type" value="Genomic_DNA"/>
</dbReference>
<proteinExistence type="predicted"/>